<feature type="transmembrane region" description="Helical" evidence="6">
    <location>
        <begin position="235"/>
        <end position="252"/>
    </location>
</feature>
<evidence type="ECO:0000313" key="8">
    <source>
        <dbReference type="EMBL" id="MBF4764001.1"/>
    </source>
</evidence>
<gene>
    <name evidence="8" type="ORF">ISU07_12770</name>
</gene>
<comment type="subcellular location">
    <subcellularLocation>
        <location evidence="1">Cell membrane</location>
        <topology evidence="1">Multi-pass membrane protein</topology>
    </subcellularLocation>
</comment>
<feature type="transmembrane region" description="Helical" evidence="6">
    <location>
        <begin position="139"/>
        <end position="162"/>
    </location>
</feature>
<dbReference type="GO" id="GO:0005886">
    <property type="term" value="C:plasma membrane"/>
    <property type="evidence" value="ECO:0007669"/>
    <property type="project" value="UniProtKB-SubCell"/>
</dbReference>
<comment type="caution">
    <text evidence="8">The sequence shown here is derived from an EMBL/GenBank/DDBJ whole genome shotgun (WGS) entry which is preliminary data.</text>
</comment>
<dbReference type="EMBL" id="JADKPN010000007">
    <property type="protein sequence ID" value="MBF4764001.1"/>
    <property type="molecule type" value="Genomic_DNA"/>
</dbReference>
<keyword evidence="2 6" id="KW-0812">Transmembrane</keyword>
<dbReference type="InterPro" id="IPR011701">
    <property type="entry name" value="MFS"/>
</dbReference>
<feature type="transmembrane region" description="Helical" evidence="6">
    <location>
        <begin position="370"/>
        <end position="390"/>
    </location>
</feature>
<proteinExistence type="predicted"/>
<dbReference type="Gene3D" id="1.20.1250.20">
    <property type="entry name" value="MFS general substrate transporter like domains"/>
    <property type="match status" value="1"/>
</dbReference>
<dbReference type="InterPro" id="IPR020846">
    <property type="entry name" value="MFS_dom"/>
</dbReference>
<dbReference type="AlphaFoldDB" id="A0A930VG80"/>
<feature type="transmembrane region" description="Helical" evidence="6">
    <location>
        <begin position="311"/>
        <end position="328"/>
    </location>
</feature>
<evidence type="ECO:0000313" key="9">
    <source>
        <dbReference type="Proteomes" id="UP000640489"/>
    </source>
</evidence>
<dbReference type="PRINTS" id="PR01036">
    <property type="entry name" value="TCRTETB"/>
</dbReference>
<name>A0A930VG80_9ACTN</name>
<feature type="transmembrane region" description="Helical" evidence="6">
    <location>
        <begin position="82"/>
        <end position="100"/>
    </location>
</feature>
<organism evidence="8 9">
    <name type="scientific">Nocardioides islandensis</name>
    <dbReference type="NCBI Taxonomy" id="433663"/>
    <lineage>
        <taxon>Bacteria</taxon>
        <taxon>Bacillati</taxon>
        <taxon>Actinomycetota</taxon>
        <taxon>Actinomycetes</taxon>
        <taxon>Propionibacteriales</taxon>
        <taxon>Nocardioidaceae</taxon>
        <taxon>Nocardioides</taxon>
    </lineage>
</organism>
<feature type="domain" description="Major facilitator superfamily (MFS) profile" evidence="7">
    <location>
        <begin position="15"/>
        <end position="462"/>
    </location>
</feature>
<dbReference type="PROSITE" id="PS50850">
    <property type="entry name" value="MFS"/>
    <property type="match status" value="1"/>
</dbReference>
<dbReference type="SUPFAM" id="SSF103473">
    <property type="entry name" value="MFS general substrate transporter"/>
    <property type="match status" value="1"/>
</dbReference>
<keyword evidence="3 6" id="KW-1133">Transmembrane helix</keyword>
<keyword evidence="9" id="KW-1185">Reference proteome</keyword>
<evidence type="ECO:0000256" key="2">
    <source>
        <dbReference type="ARBA" id="ARBA00022692"/>
    </source>
</evidence>
<protein>
    <submittedName>
        <fullName evidence="8">MFS transporter</fullName>
    </submittedName>
</protein>
<dbReference type="Pfam" id="PF07690">
    <property type="entry name" value="MFS_1"/>
    <property type="match status" value="1"/>
</dbReference>
<evidence type="ECO:0000256" key="3">
    <source>
        <dbReference type="ARBA" id="ARBA00022989"/>
    </source>
</evidence>
<evidence type="ECO:0000256" key="5">
    <source>
        <dbReference type="SAM" id="MobiDB-lite"/>
    </source>
</evidence>
<feature type="transmembrane region" description="Helical" evidence="6">
    <location>
        <begin position="174"/>
        <end position="193"/>
    </location>
</feature>
<feature type="transmembrane region" description="Helical" evidence="6">
    <location>
        <begin position="340"/>
        <end position="358"/>
    </location>
</feature>
<feature type="compositionally biased region" description="Gly residues" evidence="5">
    <location>
        <begin position="479"/>
        <end position="488"/>
    </location>
</feature>
<dbReference type="GO" id="GO:0022857">
    <property type="term" value="F:transmembrane transporter activity"/>
    <property type="evidence" value="ECO:0007669"/>
    <property type="project" value="InterPro"/>
</dbReference>
<feature type="transmembrane region" description="Helical" evidence="6">
    <location>
        <begin position="273"/>
        <end position="299"/>
    </location>
</feature>
<dbReference type="PANTHER" id="PTHR42718:SF39">
    <property type="entry name" value="ACTINORHODIN TRANSPORTER-RELATED"/>
    <property type="match status" value="1"/>
</dbReference>
<accession>A0A930VG80</accession>
<evidence type="ECO:0000256" key="6">
    <source>
        <dbReference type="SAM" id="Phobius"/>
    </source>
</evidence>
<dbReference type="RefSeq" id="WP_194707188.1">
    <property type="nucleotide sequence ID" value="NZ_JADKPN010000007.1"/>
</dbReference>
<feature type="transmembrane region" description="Helical" evidence="6">
    <location>
        <begin position="436"/>
        <end position="455"/>
    </location>
</feature>
<dbReference type="PANTHER" id="PTHR42718">
    <property type="entry name" value="MAJOR FACILITATOR SUPERFAMILY MULTIDRUG TRANSPORTER MFSC"/>
    <property type="match status" value="1"/>
</dbReference>
<keyword evidence="4 6" id="KW-0472">Membrane</keyword>
<feature type="transmembrane region" description="Helical" evidence="6">
    <location>
        <begin position="53"/>
        <end position="70"/>
    </location>
</feature>
<feature type="transmembrane region" description="Helical" evidence="6">
    <location>
        <begin position="12"/>
        <end position="33"/>
    </location>
</feature>
<dbReference type="Gene3D" id="1.20.1720.10">
    <property type="entry name" value="Multidrug resistance protein D"/>
    <property type="match status" value="1"/>
</dbReference>
<dbReference type="InterPro" id="IPR036259">
    <property type="entry name" value="MFS_trans_sf"/>
</dbReference>
<feature type="region of interest" description="Disordered" evidence="5">
    <location>
        <begin position="463"/>
        <end position="488"/>
    </location>
</feature>
<feature type="transmembrane region" description="Helical" evidence="6">
    <location>
        <begin position="205"/>
        <end position="223"/>
    </location>
</feature>
<evidence type="ECO:0000256" key="4">
    <source>
        <dbReference type="ARBA" id="ARBA00023136"/>
    </source>
</evidence>
<feature type="transmembrane region" description="Helical" evidence="6">
    <location>
        <begin position="106"/>
        <end position="127"/>
    </location>
</feature>
<feature type="transmembrane region" description="Helical" evidence="6">
    <location>
        <begin position="411"/>
        <end position="430"/>
    </location>
</feature>
<reference evidence="8" key="1">
    <citation type="submission" date="2020-11" db="EMBL/GenBank/DDBJ databases">
        <title>Nocardioides sp. nov., isolated from Soil of Cynanchum wilfordii Hemsley rhizosphere.</title>
        <authorList>
            <person name="Lee J.-S."/>
            <person name="Suh M.K."/>
            <person name="Kim J.-S."/>
        </authorList>
    </citation>
    <scope>NUCLEOTIDE SEQUENCE</scope>
    <source>
        <strain evidence="8">KCTC 19275</strain>
    </source>
</reference>
<evidence type="ECO:0000259" key="7">
    <source>
        <dbReference type="PROSITE" id="PS50850"/>
    </source>
</evidence>
<evidence type="ECO:0000256" key="1">
    <source>
        <dbReference type="ARBA" id="ARBA00004651"/>
    </source>
</evidence>
<dbReference type="CDD" id="cd17321">
    <property type="entry name" value="MFS_MMR_MDR_like"/>
    <property type="match status" value="1"/>
</dbReference>
<sequence>MDTTHELRNEPGWGPLAVLMGGIFLVVLDFFIVNVALPSLQTDLHATSSGLEWVVAGYGLTFAALLIAAVRLGERWGRRRVYVLGIGVFVLASAACGAAPTIETLVAARLAQGVGGAMVSPLVLALVRDVYAGGRLARAIGIYSAVMGLAAASGQLIGGALISADVAGLGWRAIFWVNVPVGLAVVAGAPRLLPNRRGAAARVDVAELLLATVTLTALLLPLMEGRRLDWPAWTWASLALAGASAVATYARGRTLVAHGLRPLVDPVAFRSSTVRVAVACQGLLFVGMASYFLVLALYLQLGRGLSALESGLVFTLVAIPYMAGTVAVPRVAARLGTRTVASGAAVFALGHVALWVAVRTDASVADLAPGLVLAGLGMGVALTSLIGAAMTGVEPATVGAVSGVLSTVQQVGNTLGVAVVGMVFFGGVTAGYDVAMAHSLLVLAGTTTAVALLATRLRPAVSSGRGPEVASSARPAHPVGGGARRATG</sequence>
<dbReference type="Proteomes" id="UP000640489">
    <property type="component" value="Unassembled WGS sequence"/>
</dbReference>